<dbReference type="SUPFAM" id="SSF47413">
    <property type="entry name" value="lambda repressor-like DNA-binding domains"/>
    <property type="match status" value="1"/>
</dbReference>
<evidence type="ECO:0000259" key="4">
    <source>
        <dbReference type="PROSITE" id="PS50932"/>
    </source>
</evidence>
<dbReference type="InterPro" id="IPR010982">
    <property type="entry name" value="Lambda_DNA-bd_dom_sf"/>
</dbReference>
<keyword evidence="3" id="KW-0804">Transcription</keyword>
<keyword evidence="6" id="KW-1185">Reference proteome</keyword>
<dbReference type="SUPFAM" id="SSF53822">
    <property type="entry name" value="Periplasmic binding protein-like I"/>
    <property type="match status" value="1"/>
</dbReference>
<name>A0A328P3L0_9GAMM</name>
<dbReference type="SMART" id="SM00354">
    <property type="entry name" value="HTH_LACI"/>
    <property type="match status" value="1"/>
</dbReference>
<organism evidence="5 6">
    <name type="scientific">Dyella jiangningensis</name>
    <dbReference type="NCBI Taxonomy" id="1379159"/>
    <lineage>
        <taxon>Bacteria</taxon>
        <taxon>Pseudomonadati</taxon>
        <taxon>Pseudomonadota</taxon>
        <taxon>Gammaproteobacteria</taxon>
        <taxon>Lysobacterales</taxon>
        <taxon>Rhodanobacteraceae</taxon>
        <taxon>Dyella</taxon>
    </lineage>
</organism>
<dbReference type="OrthoDB" id="9798934at2"/>
<dbReference type="GO" id="GO:0000976">
    <property type="term" value="F:transcription cis-regulatory region binding"/>
    <property type="evidence" value="ECO:0007669"/>
    <property type="project" value="TreeGrafter"/>
</dbReference>
<evidence type="ECO:0000313" key="5">
    <source>
        <dbReference type="EMBL" id="RAO75871.1"/>
    </source>
</evidence>
<comment type="caution">
    <text evidence="5">The sequence shown here is derived from an EMBL/GenBank/DDBJ whole genome shotgun (WGS) entry which is preliminary data.</text>
</comment>
<dbReference type="Gene3D" id="3.40.50.2300">
    <property type="match status" value="2"/>
</dbReference>
<dbReference type="Pfam" id="PF00356">
    <property type="entry name" value="LacI"/>
    <property type="match status" value="1"/>
</dbReference>
<dbReference type="PROSITE" id="PS50932">
    <property type="entry name" value="HTH_LACI_2"/>
    <property type="match status" value="1"/>
</dbReference>
<dbReference type="InterPro" id="IPR000843">
    <property type="entry name" value="HTH_LacI"/>
</dbReference>
<dbReference type="InterPro" id="IPR046335">
    <property type="entry name" value="LacI/GalR-like_sensor"/>
</dbReference>
<dbReference type="GO" id="GO:0003700">
    <property type="term" value="F:DNA-binding transcription factor activity"/>
    <property type="evidence" value="ECO:0007669"/>
    <property type="project" value="TreeGrafter"/>
</dbReference>
<feature type="domain" description="HTH lacI-type" evidence="4">
    <location>
        <begin position="3"/>
        <end position="57"/>
    </location>
</feature>
<reference evidence="5 6" key="1">
    <citation type="journal article" date="2018" name="Genet. Mol. Biol.">
        <title>The genome sequence of Dyella jiangningensis FCAV SCS01 from a lignocellulose-decomposing microbial consortium metagenome reveals potential for biotechnological applications.</title>
        <authorList>
            <person name="Desiderato J.G."/>
            <person name="Alvarenga D.O."/>
            <person name="Constancio M.T.L."/>
            <person name="Alves L.M.C."/>
            <person name="Varani A.M."/>
        </authorList>
    </citation>
    <scope>NUCLEOTIDE SEQUENCE [LARGE SCALE GENOMIC DNA]</scope>
    <source>
        <strain evidence="5 6">FCAV SCS01</strain>
    </source>
</reference>
<gene>
    <name evidence="5" type="ORF">CA260_17740</name>
</gene>
<dbReference type="Proteomes" id="UP000248926">
    <property type="component" value="Unassembled WGS sequence"/>
</dbReference>
<dbReference type="CDD" id="cd01392">
    <property type="entry name" value="HTH_LacI"/>
    <property type="match status" value="1"/>
</dbReference>
<dbReference type="InterPro" id="IPR028082">
    <property type="entry name" value="Peripla_BP_I"/>
</dbReference>
<keyword evidence="2" id="KW-0238">DNA-binding</keyword>
<accession>A0A328P3L0</accession>
<sequence length="350" mass="38287">MRVRLEDVARATGVSPKTVSRVLNEEPSVKESTRQKVLAAMESMNYRPSPSARGLAGSRSFLVAMLYDNNDNPASTYLAEIQDGVLDACDAHRYSMMVCPLRVRDQDFIRRVDALVSDHHIDGVIVTPPLTDYAPLLKRLQEHGVPHASISPVNHEGVIGVCMDEQKAAKALVDHLLQQGHRRIAYIAGFANHGASRWRLNGYKDAMAAAGIAYDPKYVVQGEFTFGSGVLAARQLFTLAEPPTAIFAANDDMAAGVMWAANERGLKVPQDLSVCGFDDTPLATQLWPPLTTVRQPARDMGKLAALQLMELLRGRGTGLLVQVPYSLQLRESTAPAPREAPVKGRRKARI</sequence>
<evidence type="ECO:0000256" key="2">
    <source>
        <dbReference type="ARBA" id="ARBA00023125"/>
    </source>
</evidence>
<proteinExistence type="predicted"/>
<dbReference type="Gene3D" id="1.10.260.40">
    <property type="entry name" value="lambda repressor-like DNA-binding domains"/>
    <property type="match status" value="1"/>
</dbReference>
<dbReference type="PANTHER" id="PTHR30146:SF153">
    <property type="entry name" value="LACTOSE OPERON REPRESSOR"/>
    <property type="match status" value="1"/>
</dbReference>
<dbReference type="CDD" id="cd01545">
    <property type="entry name" value="PBP1_SalR"/>
    <property type="match status" value="1"/>
</dbReference>
<protein>
    <submittedName>
        <fullName evidence="5">LacI family transcriptional regulator</fullName>
    </submittedName>
</protein>
<evidence type="ECO:0000256" key="1">
    <source>
        <dbReference type="ARBA" id="ARBA00023015"/>
    </source>
</evidence>
<dbReference type="RefSeq" id="WP_111984330.1">
    <property type="nucleotide sequence ID" value="NZ_NFZS01000004.1"/>
</dbReference>
<dbReference type="PANTHER" id="PTHR30146">
    <property type="entry name" value="LACI-RELATED TRANSCRIPTIONAL REPRESSOR"/>
    <property type="match status" value="1"/>
</dbReference>
<dbReference type="Pfam" id="PF13377">
    <property type="entry name" value="Peripla_BP_3"/>
    <property type="match status" value="1"/>
</dbReference>
<dbReference type="EMBL" id="NFZS01000004">
    <property type="protein sequence ID" value="RAO75871.1"/>
    <property type="molecule type" value="Genomic_DNA"/>
</dbReference>
<keyword evidence="1" id="KW-0805">Transcription regulation</keyword>
<dbReference type="PROSITE" id="PS00356">
    <property type="entry name" value="HTH_LACI_1"/>
    <property type="match status" value="1"/>
</dbReference>
<evidence type="ECO:0000256" key="3">
    <source>
        <dbReference type="ARBA" id="ARBA00023163"/>
    </source>
</evidence>
<dbReference type="AlphaFoldDB" id="A0A328P3L0"/>
<evidence type="ECO:0000313" key="6">
    <source>
        <dbReference type="Proteomes" id="UP000248926"/>
    </source>
</evidence>